<evidence type="ECO:0000256" key="1">
    <source>
        <dbReference type="ARBA" id="ARBA00008520"/>
    </source>
</evidence>
<proteinExistence type="inferred from homology"/>
<gene>
    <name evidence="4" type="ORF">Daura_29330</name>
</gene>
<dbReference type="InterPro" id="IPR006059">
    <property type="entry name" value="SBP"/>
</dbReference>
<dbReference type="RefSeq" id="WP_033358115.1">
    <property type="nucleotide sequence ID" value="NZ_CP073767.1"/>
</dbReference>
<dbReference type="CDD" id="cd13585">
    <property type="entry name" value="PBP2_TMBP_like"/>
    <property type="match status" value="1"/>
</dbReference>
<dbReference type="EMBL" id="CP073767">
    <property type="protein sequence ID" value="UWZ50900.1"/>
    <property type="molecule type" value="Genomic_DNA"/>
</dbReference>
<dbReference type="SUPFAM" id="SSF53850">
    <property type="entry name" value="Periplasmic binding protein-like II"/>
    <property type="match status" value="1"/>
</dbReference>
<organism evidence="4 5">
    <name type="scientific">Dactylosporangium aurantiacum</name>
    <dbReference type="NCBI Taxonomy" id="35754"/>
    <lineage>
        <taxon>Bacteria</taxon>
        <taxon>Bacillati</taxon>
        <taxon>Actinomycetota</taxon>
        <taxon>Actinomycetes</taxon>
        <taxon>Micromonosporales</taxon>
        <taxon>Micromonosporaceae</taxon>
        <taxon>Dactylosporangium</taxon>
    </lineage>
</organism>
<name>A0A9Q9IAL6_9ACTN</name>
<dbReference type="GO" id="GO:0042956">
    <property type="term" value="P:maltodextrin transmembrane transport"/>
    <property type="evidence" value="ECO:0007669"/>
    <property type="project" value="TreeGrafter"/>
</dbReference>
<dbReference type="GO" id="GO:1901982">
    <property type="term" value="F:maltose binding"/>
    <property type="evidence" value="ECO:0007669"/>
    <property type="project" value="TreeGrafter"/>
</dbReference>
<evidence type="ECO:0000256" key="3">
    <source>
        <dbReference type="ARBA" id="ARBA00022729"/>
    </source>
</evidence>
<keyword evidence="2" id="KW-0813">Transport</keyword>
<reference evidence="4" key="1">
    <citation type="submission" date="2021-04" db="EMBL/GenBank/DDBJ databases">
        <title>Dactylosporangium aurantiacum NRRL B-8018 full assembly.</title>
        <authorList>
            <person name="Hartkoorn R.C."/>
            <person name="Beaudoing E."/>
            <person name="Hot D."/>
        </authorList>
    </citation>
    <scope>NUCLEOTIDE SEQUENCE</scope>
    <source>
        <strain evidence="4">NRRL B-8018</strain>
    </source>
</reference>
<keyword evidence="5" id="KW-1185">Reference proteome</keyword>
<evidence type="ECO:0000256" key="2">
    <source>
        <dbReference type="ARBA" id="ARBA00022448"/>
    </source>
</evidence>
<dbReference type="KEGG" id="daur:Daura_29330"/>
<dbReference type="Pfam" id="PF01547">
    <property type="entry name" value="SBP_bac_1"/>
    <property type="match status" value="1"/>
</dbReference>
<sequence>MGTHGAGVGRRGWAVRLVALVAVLAMPACQRAYEGPAPTGTSAVDDGTVLTMWTRSLTAAFSRVLIDEYNRTHRNKVKLTVMPADSYQQRVGAAAGTRQLPDLLAIDVVYAPNYASQGVFTDIGERVGTLGFREHLAPSHMRAVTHAGRVYGVPHDIDLAALFYNKDLFIRAGLDGDRPPANLRELHEFAAKLTALGGGVHGFNFGGACPDCMVATAWPMIWASGSEVLSEDGTTALLDSVDATRVFQLYRQLYTEGLAPRAARNESGPTWTREFGEGLVGMQAMGATALRSIEDRLQVGVAAIPGLEGGASSFVGGDVLGISSNSRHADQAWDFIAWTLSERAQVEVVAKHRYVTVRSDLDGNVYAQQDPRLVTFTALARKGQTPYAVAFGKTFNDPNGPWISAVADAVFGADDVGATLDRHNASITASLGGG</sequence>
<dbReference type="GO" id="GO:0015768">
    <property type="term" value="P:maltose transport"/>
    <property type="evidence" value="ECO:0007669"/>
    <property type="project" value="TreeGrafter"/>
</dbReference>
<dbReference type="PANTHER" id="PTHR30061:SF50">
    <property type="entry name" value="MALTOSE_MALTODEXTRIN-BINDING PERIPLASMIC PROTEIN"/>
    <property type="match status" value="1"/>
</dbReference>
<dbReference type="Proteomes" id="UP001058003">
    <property type="component" value="Chromosome"/>
</dbReference>
<dbReference type="GO" id="GO:0055052">
    <property type="term" value="C:ATP-binding cassette (ABC) transporter complex, substrate-binding subunit-containing"/>
    <property type="evidence" value="ECO:0007669"/>
    <property type="project" value="TreeGrafter"/>
</dbReference>
<dbReference type="AlphaFoldDB" id="A0A9Q9IAL6"/>
<keyword evidence="3" id="KW-0732">Signal</keyword>
<comment type="similarity">
    <text evidence="1">Belongs to the bacterial solute-binding protein 1 family.</text>
</comment>
<dbReference type="Gene3D" id="3.40.190.10">
    <property type="entry name" value="Periplasmic binding protein-like II"/>
    <property type="match status" value="2"/>
</dbReference>
<evidence type="ECO:0000313" key="5">
    <source>
        <dbReference type="Proteomes" id="UP001058003"/>
    </source>
</evidence>
<dbReference type="PANTHER" id="PTHR30061">
    <property type="entry name" value="MALTOSE-BINDING PERIPLASMIC PROTEIN"/>
    <property type="match status" value="1"/>
</dbReference>
<protein>
    <submittedName>
        <fullName evidence="4">Sugar ABC transporter substrate-binding protein</fullName>
    </submittedName>
</protein>
<evidence type="ECO:0000313" key="4">
    <source>
        <dbReference type="EMBL" id="UWZ50900.1"/>
    </source>
</evidence>
<accession>A0A9Q9IAL6</accession>